<name>A0A7R8MNL4_9CAUD</name>
<dbReference type="Proteomes" id="UP000596287">
    <property type="component" value="Chromosome"/>
</dbReference>
<dbReference type="EMBL" id="LR881112">
    <property type="protein sequence ID" value="CAD5239279.1"/>
    <property type="molecule type" value="Genomic_DNA"/>
</dbReference>
<reference evidence="1 2" key="1">
    <citation type="submission" date="2020-09" db="EMBL/GenBank/DDBJ databases">
        <authorList>
            <person name="Jameson E."/>
        </authorList>
    </citation>
    <scope>NUCLEOTIDE SEQUENCE [LARGE SCALE GENOMIC DNA]</scope>
</reference>
<evidence type="ECO:0000313" key="2">
    <source>
        <dbReference type="Proteomes" id="UP000596287"/>
    </source>
</evidence>
<gene>
    <name evidence="1" type="ORF">IBKLEAMG_00001</name>
</gene>
<keyword evidence="2" id="KW-1185">Reference proteome</keyword>
<protein>
    <submittedName>
        <fullName evidence="1">Uncharacterized protein</fullName>
    </submittedName>
</protein>
<organism evidence="1 2">
    <name type="scientific">Klebsiella phage vB_KppS-Storm</name>
    <dbReference type="NCBI Taxonomy" id="2762828"/>
    <lineage>
        <taxon>Viruses</taxon>
        <taxon>Duplodnaviria</taxon>
        <taxon>Heunggongvirae</taxon>
        <taxon>Uroviricota</taxon>
        <taxon>Caudoviricetes</taxon>
        <taxon>Demerecviridae</taxon>
        <taxon>Sugarlandvirus</taxon>
        <taxon>Sugarlandvirus storm</taxon>
    </lineage>
</organism>
<accession>A0A7R8MNL4</accession>
<proteinExistence type="predicted"/>
<sequence>MKKVKSHNPVAIKRVQWTIREKKMSRFKNALQRSRKSSSNTVLNAVEKPFPKYPEEMVTKLEGMLEELYELHQRKYSTLTTNERRLVEMFCRRYAVNEDGSSAKDDLGAEYHVLKMSPYAHRFAVKVLNQWFSYPQIKELYIIEDERMKHDTLYGSHAPSYNGDPFRCALTSYPDHYLPVRASEGKHEIFAVWQGSKAMKDLNSYVYKMRASVFPGGDPKFVTPWGIEKEEPAKPEARHETLQLFDYHKGDGGITPSIVAHVVLKREHPDLFIKLYGEDYEFSFDQHLLIKDFDQTNPAFLTELENLRSQL</sequence>
<evidence type="ECO:0000313" key="1">
    <source>
        <dbReference type="EMBL" id="CAD5239279.1"/>
    </source>
</evidence>